<sequence>MDIFDTGNIYTPAVVCFSIPVNIQFYGIYYAVVIGVDPFIIHIPFAVTVKIDIYPSKVTVLYAYFLFCRIIIVGIGLFRMKYQFISFVERSASGASDLGHKNIFILITFGDDPFPAGNRIIDIFPRHIQVYFIPCE</sequence>
<dbReference type="EMBL" id="VSSQ01026172">
    <property type="protein sequence ID" value="MPM74747.1"/>
    <property type="molecule type" value="Genomic_DNA"/>
</dbReference>
<accession>A0A645CCS6</accession>
<keyword evidence="1" id="KW-0812">Transmembrane</keyword>
<feature type="transmembrane region" description="Helical" evidence="1">
    <location>
        <begin position="61"/>
        <end position="80"/>
    </location>
</feature>
<name>A0A645CCS6_9ZZZZ</name>
<gene>
    <name evidence="2" type="ORF">SDC9_121736</name>
</gene>
<comment type="caution">
    <text evidence="2">The sequence shown here is derived from an EMBL/GenBank/DDBJ whole genome shotgun (WGS) entry which is preliminary data.</text>
</comment>
<reference evidence="2" key="1">
    <citation type="submission" date="2019-08" db="EMBL/GenBank/DDBJ databases">
        <authorList>
            <person name="Kucharzyk K."/>
            <person name="Murdoch R.W."/>
            <person name="Higgins S."/>
            <person name="Loffler F."/>
        </authorList>
    </citation>
    <scope>NUCLEOTIDE SEQUENCE</scope>
</reference>
<keyword evidence="1" id="KW-1133">Transmembrane helix</keyword>
<proteinExistence type="predicted"/>
<organism evidence="2">
    <name type="scientific">bioreactor metagenome</name>
    <dbReference type="NCBI Taxonomy" id="1076179"/>
    <lineage>
        <taxon>unclassified sequences</taxon>
        <taxon>metagenomes</taxon>
        <taxon>ecological metagenomes</taxon>
    </lineage>
</organism>
<dbReference type="AlphaFoldDB" id="A0A645CCS6"/>
<evidence type="ECO:0000256" key="1">
    <source>
        <dbReference type="SAM" id="Phobius"/>
    </source>
</evidence>
<protein>
    <submittedName>
        <fullName evidence="2">Uncharacterized protein</fullName>
    </submittedName>
</protein>
<keyword evidence="1" id="KW-0472">Membrane</keyword>
<evidence type="ECO:0000313" key="2">
    <source>
        <dbReference type="EMBL" id="MPM74747.1"/>
    </source>
</evidence>
<feature type="transmembrane region" description="Helical" evidence="1">
    <location>
        <begin position="28"/>
        <end position="49"/>
    </location>
</feature>